<evidence type="ECO:0000256" key="1">
    <source>
        <dbReference type="SAM" id="MobiDB-lite"/>
    </source>
</evidence>
<organism evidence="3 4">
    <name type="scientific">Rhizomicrobium electricum</name>
    <dbReference type="NCBI Taxonomy" id="480070"/>
    <lineage>
        <taxon>Bacteria</taxon>
        <taxon>Pseudomonadati</taxon>
        <taxon>Pseudomonadota</taxon>
        <taxon>Alphaproteobacteria</taxon>
        <taxon>Micropepsales</taxon>
        <taxon>Micropepsaceae</taxon>
        <taxon>Rhizomicrobium</taxon>
    </lineage>
</organism>
<accession>A0ABP3QHA4</accession>
<evidence type="ECO:0008006" key="5">
    <source>
        <dbReference type="Google" id="ProtNLM"/>
    </source>
</evidence>
<keyword evidence="2" id="KW-0732">Signal</keyword>
<proteinExistence type="predicted"/>
<evidence type="ECO:0000256" key="2">
    <source>
        <dbReference type="SAM" id="SignalP"/>
    </source>
</evidence>
<dbReference type="Proteomes" id="UP001499951">
    <property type="component" value="Unassembled WGS sequence"/>
</dbReference>
<feature type="compositionally biased region" description="Low complexity" evidence="1">
    <location>
        <begin position="276"/>
        <end position="297"/>
    </location>
</feature>
<gene>
    <name evidence="3" type="ORF">GCM10008942_40630</name>
</gene>
<feature type="signal peptide" evidence="2">
    <location>
        <begin position="1"/>
        <end position="25"/>
    </location>
</feature>
<feature type="region of interest" description="Disordered" evidence="1">
    <location>
        <begin position="246"/>
        <end position="332"/>
    </location>
</feature>
<feature type="compositionally biased region" description="Pro residues" evidence="1">
    <location>
        <begin position="316"/>
        <end position="327"/>
    </location>
</feature>
<feature type="chain" id="PRO_5046610771" description="Tetratricopeptide repeat protein" evidence="2">
    <location>
        <begin position="26"/>
        <end position="1107"/>
    </location>
</feature>
<protein>
    <recommendedName>
        <fullName evidence="5">Tetratricopeptide repeat protein</fullName>
    </recommendedName>
</protein>
<evidence type="ECO:0000313" key="4">
    <source>
        <dbReference type="Proteomes" id="UP001499951"/>
    </source>
</evidence>
<comment type="caution">
    <text evidence="3">The sequence shown here is derived from an EMBL/GenBank/DDBJ whole genome shotgun (WGS) entry which is preliminary data.</text>
</comment>
<name>A0ABP3QHA4_9PROT</name>
<sequence length="1107" mass="119168">MMRQIAIRFLTLAAAVLLIMAPAAAADSVSGTTNQGYGRLLFTLTENDQVSAQVNGSVLTIHFGRKVAISPVTITAAIPGYISNGRVDADGKTYRFALTGDAKVHVSSAVDKFVVDVTPLTYQGMPPDLPKPVKAQPKPVDVANLPIVKVRSGAYQNFTRVVFDWPKNVPYKVFGGSGKLTVTFEEPTKLDFSAIDRQAPPWVKSAGWHLAGRTTVVDLAIDYASGYHDFRDGTHVVVDVLAPKTDADSYNPPGQAKPSVTSLQPGKAPAPPVATAPPAKLAANAPKPAPATKAAPATPAPVAPPATADKPMPEGAGPPPPPEPPADPNAQLAAGHLTKDGAVLQFAGGARQGVAVFTRGLNAWIILQTNQPLDTNKLKSQLGNFPIDVEASSGDGTMRLRIGLRQPEQIAAYAEGSNLKVVIAKSVTPTAVALGFARNQEKPTHSTISTLLSGATKVERVIDPQAGDELLVVPGMIGRAVTAPRDYIEFSALETGAGLVVMPYVDDLAVGVQGSRVTISRPDGLSLTPAMLPNGTPDTLATNSISPSFLDFAKWQKVSGGSFLATERRLRAAIARLPSEQANRARLALARFYLANRFAAEALGVIGVMQSVDPGLSGDMQLQTMKAVASLLMGRPRDAHNALAGAQFDSDRHAALWRGLTDVAMEKWDDARTNLDRAASVLGVYVPEVQARVRMAAAEAALATAHPEVADAELEGLPQHLEGDLALQAKLDKARLYAAQHQTDKSDPLFDELQTSGNERFAALAIYYRVTAGLADGSLKPRQAINALERLRFRWRGDLLEIKTLRTLAGIYFSQKRWREGLITLHVVTDNFPTEDVGIQAMDDMRTAFVNLFLHGEADKLAPVAALGLFYDFIELTPIGADGDEMIRKMADRLVKVDLLGPAADLLNYQVTKRLDGVARAQVATKLAMVQMMDHKPAAVLDTLRSTQISTLPDDVQHQRLLMEARALTEQKHYDHALDLLAVDQQPDTQSLRAEIYWKSGAWPQAGQAVEQALGERYKDDKPLTDLEREEVMRAAVSYSLANDQASLDRLRTNFMPKMKGTPNATGFAVVTERIDLQGVAFRDAAAKVAAVDTLKLFMSEMQNKKR</sequence>
<keyword evidence="4" id="KW-1185">Reference proteome</keyword>
<reference evidence="4" key="1">
    <citation type="journal article" date="2019" name="Int. J. Syst. Evol. Microbiol.">
        <title>The Global Catalogue of Microorganisms (GCM) 10K type strain sequencing project: providing services to taxonomists for standard genome sequencing and annotation.</title>
        <authorList>
            <consortium name="The Broad Institute Genomics Platform"/>
            <consortium name="The Broad Institute Genome Sequencing Center for Infectious Disease"/>
            <person name="Wu L."/>
            <person name="Ma J."/>
        </authorList>
    </citation>
    <scope>NUCLEOTIDE SEQUENCE [LARGE SCALE GENOMIC DNA]</scope>
    <source>
        <strain evidence="4">JCM 15089</strain>
    </source>
</reference>
<evidence type="ECO:0000313" key="3">
    <source>
        <dbReference type="EMBL" id="GAA0587481.1"/>
    </source>
</evidence>
<dbReference type="EMBL" id="BAAADD010000013">
    <property type="protein sequence ID" value="GAA0587481.1"/>
    <property type="molecule type" value="Genomic_DNA"/>
</dbReference>